<dbReference type="AlphaFoldDB" id="A0A7R9QMH1"/>
<sequence>MPQLLDPNTDVSTLPSFMSRSAVEQRINQLLQYISRPDSALSTRRRLRELSSLLATYPDAIHYAVANRAIQTVIRLNQRTEELMVRQHSNQVLALLGYCEPPKGNGIRILSIDGGGTRGILVIEILRELERLSGKPVHEMFDLICGVS</sequence>
<evidence type="ECO:0000259" key="5">
    <source>
        <dbReference type="PROSITE" id="PS51635"/>
    </source>
</evidence>
<protein>
    <recommendedName>
        <fullName evidence="5">PNPLA domain-containing protein</fullName>
    </recommendedName>
</protein>
<organism evidence="6">
    <name type="scientific">Medioppia subpectinata</name>
    <dbReference type="NCBI Taxonomy" id="1979941"/>
    <lineage>
        <taxon>Eukaryota</taxon>
        <taxon>Metazoa</taxon>
        <taxon>Ecdysozoa</taxon>
        <taxon>Arthropoda</taxon>
        <taxon>Chelicerata</taxon>
        <taxon>Arachnida</taxon>
        <taxon>Acari</taxon>
        <taxon>Acariformes</taxon>
        <taxon>Sarcoptiformes</taxon>
        <taxon>Oribatida</taxon>
        <taxon>Brachypylina</taxon>
        <taxon>Oppioidea</taxon>
        <taxon>Oppiidae</taxon>
        <taxon>Medioppia</taxon>
    </lineage>
</organism>
<dbReference type="EMBL" id="CAJPIZ010058150">
    <property type="protein sequence ID" value="CAG2123452.1"/>
    <property type="molecule type" value="Genomic_DNA"/>
</dbReference>
<keyword evidence="2" id="KW-0442">Lipid degradation</keyword>
<evidence type="ECO:0000256" key="3">
    <source>
        <dbReference type="ARBA" id="ARBA00023098"/>
    </source>
</evidence>
<evidence type="ECO:0000256" key="4">
    <source>
        <dbReference type="PROSITE-ProRule" id="PRU01161"/>
    </source>
</evidence>
<feature type="non-terminal residue" evidence="6">
    <location>
        <position position="1"/>
    </location>
</feature>
<dbReference type="SUPFAM" id="SSF52151">
    <property type="entry name" value="FabD/lysophospholipase-like"/>
    <property type="match status" value="1"/>
</dbReference>
<dbReference type="InterPro" id="IPR016035">
    <property type="entry name" value="Acyl_Trfase/lysoPLipase"/>
</dbReference>
<dbReference type="GO" id="GO:0006629">
    <property type="term" value="P:lipid metabolic process"/>
    <property type="evidence" value="ECO:0007669"/>
    <property type="project" value="UniProtKB-KW"/>
</dbReference>
<dbReference type="PANTHER" id="PTHR24185:SF1">
    <property type="entry name" value="CALCIUM-INDEPENDENT PHOSPHOLIPASE A2-GAMMA"/>
    <property type="match status" value="1"/>
</dbReference>
<dbReference type="EMBL" id="OC912725">
    <property type="protein sequence ID" value="CAD7651510.1"/>
    <property type="molecule type" value="Genomic_DNA"/>
</dbReference>
<keyword evidence="1" id="KW-0378">Hydrolase</keyword>
<evidence type="ECO:0000256" key="1">
    <source>
        <dbReference type="ARBA" id="ARBA00022801"/>
    </source>
</evidence>
<evidence type="ECO:0000313" key="7">
    <source>
        <dbReference type="Proteomes" id="UP000759131"/>
    </source>
</evidence>
<keyword evidence="3" id="KW-0443">Lipid metabolism</keyword>
<dbReference type="OrthoDB" id="630895at2759"/>
<dbReference type="PANTHER" id="PTHR24185">
    <property type="entry name" value="CALCIUM-INDEPENDENT PHOSPHOLIPASE A2-GAMMA"/>
    <property type="match status" value="1"/>
</dbReference>
<accession>A0A7R9QMH1</accession>
<evidence type="ECO:0000256" key="2">
    <source>
        <dbReference type="ARBA" id="ARBA00022963"/>
    </source>
</evidence>
<name>A0A7R9QMH1_9ACAR</name>
<dbReference type="InterPro" id="IPR002641">
    <property type="entry name" value="PNPLA_dom"/>
</dbReference>
<feature type="domain" description="PNPLA" evidence="5">
    <location>
        <begin position="110"/>
        <end position="148"/>
    </location>
</feature>
<keyword evidence="7" id="KW-1185">Reference proteome</keyword>
<dbReference type="PROSITE" id="PS51635">
    <property type="entry name" value="PNPLA"/>
    <property type="match status" value="1"/>
</dbReference>
<comment type="caution">
    <text evidence="4">Lacks conserved residue(s) required for the propagation of feature annotation.</text>
</comment>
<gene>
    <name evidence="6" type="ORF">OSB1V03_LOCUS23397</name>
</gene>
<feature type="short sequence motif" description="GXGXXG" evidence="4">
    <location>
        <begin position="114"/>
        <end position="119"/>
    </location>
</feature>
<dbReference type="Gene3D" id="3.40.1090.10">
    <property type="entry name" value="Cytosolic phospholipase A2 catalytic domain"/>
    <property type="match status" value="1"/>
</dbReference>
<dbReference type="Proteomes" id="UP000759131">
    <property type="component" value="Unassembled WGS sequence"/>
</dbReference>
<proteinExistence type="predicted"/>
<evidence type="ECO:0000313" key="6">
    <source>
        <dbReference type="EMBL" id="CAD7651510.1"/>
    </source>
</evidence>
<reference evidence="6" key="1">
    <citation type="submission" date="2020-11" db="EMBL/GenBank/DDBJ databases">
        <authorList>
            <person name="Tran Van P."/>
        </authorList>
    </citation>
    <scope>NUCLEOTIDE SEQUENCE</scope>
</reference>